<dbReference type="Gene3D" id="3.90.1150.10">
    <property type="entry name" value="Aspartate Aminotransferase, domain 1"/>
    <property type="match status" value="1"/>
</dbReference>
<comment type="caution">
    <text evidence="11">The sequence shown here is derived from an EMBL/GenBank/DDBJ whole genome shotgun (WGS) entry which is preliminary data.</text>
</comment>
<reference evidence="11 12" key="1">
    <citation type="submission" date="2019-03" db="EMBL/GenBank/DDBJ databases">
        <title>Genomic Encyclopedia of Type Strains, Phase IV (KMG-IV): sequencing the most valuable type-strain genomes for metagenomic binning, comparative biology and taxonomic classification.</title>
        <authorList>
            <person name="Goeker M."/>
        </authorList>
    </citation>
    <scope>NUCLEOTIDE SEQUENCE [LARGE SCALE GENOMIC DNA]</scope>
    <source>
        <strain evidence="11 12">DSM 24629</strain>
    </source>
</reference>
<evidence type="ECO:0000313" key="12">
    <source>
        <dbReference type="Proteomes" id="UP000294902"/>
    </source>
</evidence>
<dbReference type="Gene3D" id="3.40.640.10">
    <property type="entry name" value="Type I PLP-dependent aspartate aminotransferase-like (Major domain)"/>
    <property type="match status" value="1"/>
</dbReference>
<keyword evidence="5 9" id="KW-0028">Amino-acid biosynthesis</keyword>
<dbReference type="InterPro" id="IPR015422">
    <property type="entry name" value="PyrdxlP-dep_Trfase_small"/>
</dbReference>
<evidence type="ECO:0000256" key="9">
    <source>
        <dbReference type="HAMAP-Rule" id="MF_01023"/>
    </source>
</evidence>
<evidence type="ECO:0000256" key="4">
    <source>
        <dbReference type="ARBA" id="ARBA00022576"/>
    </source>
</evidence>
<comment type="cofactor">
    <cofactor evidence="1 9">
        <name>pyridoxal 5'-phosphate</name>
        <dbReference type="ChEBI" id="CHEBI:597326"/>
    </cofactor>
</comment>
<proteinExistence type="inferred from homology"/>
<dbReference type="HAMAP" id="MF_01023">
    <property type="entry name" value="HisC_aminotrans_2"/>
    <property type="match status" value="1"/>
</dbReference>
<evidence type="ECO:0000256" key="1">
    <source>
        <dbReference type="ARBA" id="ARBA00001933"/>
    </source>
</evidence>
<dbReference type="EMBL" id="SMAL01000001">
    <property type="protein sequence ID" value="TCT17021.1"/>
    <property type="molecule type" value="Genomic_DNA"/>
</dbReference>
<protein>
    <recommendedName>
        <fullName evidence="9">Histidinol-phosphate aminotransferase</fullName>
        <ecNumber evidence="9">2.6.1.9</ecNumber>
    </recommendedName>
    <alternativeName>
        <fullName evidence="9">Imidazole acetol-phosphate transaminase</fullName>
    </alternativeName>
</protein>
<accession>A0A4R3MP68</accession>
<feature type="modified residue" description="N6-(pyridoxal phosphate)lysine" evidence="9">
    <location>
        <position position="216"/>
    </location>
</feature>
<evidence type="ECO:0000256" key="6">
    <source>
        <dbReference type="ARBA" id="ARBA00022679"/>
    </source>
</evidence>
<dbReference type="PANTHER" id="PTHR42885:SF2">
    <property type="entry name" value="HISTIDINOL-PHOSPHATE AMINOTRANSFERASE"/>
    <property type="match status" value="1"/>
</dbReference>
<dbReference type="SUPFAM" id="SSF53383">
    <property type="entry name" value="PLP-dependent transferases"/>
    <property type="match status" value="1"/>
</dbReference>
<dbReference type="GO" id="GO:0000105">
    <property type="term" value="P:L-histidine biosynthetic process"/>
    <property type="evidence" value="ECO:0007669"/>
    <property type="project" value="UniProtKB-UniRule"/>
</dbReference>
<dbReference type="AlphaFoldDB" id="A0A4R3MP68"/>
<dbReference type="PANTHER" id="PTHR42885">
    <property type="entry name" value="HISTIDINOL-PHOSPHATE AMINOTRANSFERASE-RELATED"/>
    <property type="match status" value="1"/>
</dbReference>
<feature type="domain" description="Aminotransferase class I/classII large" evidence="10">
    <location>
        <begin position="25"/>
        <end position="350"/>
    </location>
</feature>
<evidence type="ECO:0000256" key="7">
    <source>
        <dbReference type="ARBA" id="ARBA00022898"/>
    </source>
</evidence>
<evidence type="ECO:0000313" key="11">
    <source>
        <dbReference type="EMBL" id="TCT17021.1"/>
    </source>
</evidence>
<dbReference type="InterPro" id="IPR015421">
    <property type="entry name" value="PyrdxlP-dep_Trfase_major"/>
</dbReference>
<dbReference type="InterPro" id="IPR001917">
    <property type="entry name" value="Aminotrans_II_pyridoxalP_BS"/>
</dbReference>
<dbReference type="InterPro" id="IPR004839">
    <property type="entry name" value="Aminotransferase_I/II_large"/>
</dbReference>
<organism evidence="11 12">
    <name type="scientific">Natranaerovirga pectinivora</name>
    <dbReference type="NCBI Taxonomy" id="682400"/>
    <lineage>
        <taxon>Bacteria</taxon>
        <taxon>Bacillati</taxon>
        <taxon>Bacillota</taxon>
        <taxon>Clostridia</taxon>
        <taxon>Lachnospirales</taxon>
        <taxon>Natranaerovirgaceae</taxon>
        <taxon>Natranaerovirga</taxon>
    </lineage>
</organism>
<dbReference type="UniPathway" id="UPA00031">
    <property type="reaction ID" value="UER00012"/>
</dbReference>
<dbReference type="NCBIfam" id="TIGR01141">
    <property type="entry name" value="hisC"/>
    <property type="match status" value="1"/>
</dbReference>
<evidence type="ECO:0000256" key="2">
    <source>
        <dbReference type="ARBA" id="ARBA00007970"/>
    </source>
</evidence>
<keyword evidence="4 9" id="KW-0032">Aminotransferase</keyword>
<dbReference type="PROSITE" id="PS00599">
    <property type="entry name" value="AA_TRANSFER_CLASS_2"/>
    <property type="match status" value="1"/>
</dbReference>
<dbReference type="Proteomes" id="UP000294902">
    <property type="component" value="Unassembled WGS sequence"/>
</dbReference>
<evidence type="ECO:0000256" key="8">
    <source>
        <dbReference type="ARBA" id="ARBA00023102"/>
    </source>
</evidence>
<sequence>MINNYIRKDLAGFTPYEPELGSYPIKLDANENPFVHNEGLLNKIKEFIMDSSNITRYPDTTSSLLKNKIAEYWQLKAENVVCGVGSDQIIDCMLKVLIEPGDKIVFPSPSFSMYKHSTVLNHGVPIEITLNQDNDYNYDLDEFIQVANKEKPKAIFLCSPNNPTGNVLDNDSIEYVLKNVKCPVVLDEAYAEFADTTSVALVNKYEHLVVLRTFSKAYGLAGLRVGYALGSKAMIDGIKLGMPPYNLNTISQYVGTLIIDQIDLYNKDIEFIINERKRLASELQTINNVEKVYPSEANFLLIKTNKSTLAKELKEKGILVRNFSSHPNMLNCIRVTIGTEEENNKLIEVLNTLLS</sequence>
<name>A0A4R3MP68_9FIRM</name>
<dbReference type="CDD" id="cd00609">
    <property type="entry name" value="AAT_like"/>
    <property type="match status" value="1"/>
</dbReference>
<dbReference type="EC" id="2.6.1.9" evidence="9"/>
<keyword evidence="8 9" id="KW-0368">Histidine biosynthesis</keyword>
<comment type="pathway">
    <text evidence="9">Amino-acid biosynthesis; L-histidine biosynthesis; L-histidine from 5-phospho-alpha-D-ribose 1-diphosphate: step 7/9.</text>
</comment>
<dbReference type="Pfam" id="PF00155">
    <property type="entry name" value="Aminotran_1_2"/>
    <property type="match status" value="1"/>
</dbReference>
<comment type="subunit">
    <text evidence="3 9">Homodimer.</text>
</comment>
<evidence type="ECO:0000256" key="3">
    <source>
        <dbReference type="ARBA" id="ARBA00011738"/>
    </source>
</evidence>
<keyword evidence="12" id="KW-1185">Reference proteome</keyword>
<gene>
    <name evidence="9" type="primary">hisC</name>
    <name evidence="11" type="ORF">EDC18_101317</name>
</gene>
<keyword evidence="6 9" id="KW-0808">Transferase</keyword>
<evidence type="ECO:0000256" key="5">
    <source>
        <dbReference type="ARBA" id="ARBA00022605"/>
    </source>
</evidence>
<comment type="catalytic activity">
    <reaction evidence="9">
        <text>L-histidinol phosphate + 2-oxoglutarate = 3-(imidazol-4-yl)-2-oxopropyl phosphate + L-glutamate</text>
        <dbReference type="Rhea" id="RHEA:23744"/>
        <dbReference type="ChEBI" id="CHEBI:16810"/>
        <dbReference type="ChEBI" id="CHEBI:29985"/>
        <dbReference type="ChEBI" id="CHEBI:57766"/>
        <dbReference type="ChEBI" id="CHEBI:57980"/>
        <dbReference type="EC" id="2.6.1.9"/>
    </reaction>
</comment>
<dbReference type="InterPro" id="IPR005861">
    <property type="entry name" value="HisP_aminotrans"/>
</dbReference>
<dbReference type="RefSeq" id="WP_132249567.1">
    <property type="nucleotide sequence ID" value="NZ_SMAL01000001.1"/>
</dbReference>
<dbReference type="InterPro" id="IPR015424">
    <property type="entry name" value="PyrdxlP-dep_Trfase"/>
</dbReference>
<evidence type="ECO:0000259" key="10">
    <source>
        <dbReference type="Pfam" id="PF00155"/>
    </source>
</evidence>
<keyword evidence="7 9" id="KW-0663">Pyridoxal phosphate</keyword>
<dbReference type="GO" id="GO:0004400">
    <property type="term" value="F:histidinol-phosphate transaminase activity"/>
    <property type="evidence" value="ECO:0007669"/>
    <property type="project" value="UniProtKB-UniRule"/>
</dbReference>
<dbReference type="OrthoDB" id="9813612at2"/>
<dbReference type="GO" id="GO:0030170">
    <property type="term" value="F:pyridoxal phosphate binding"/>
    <property type="evidence" value="ECO:0007669"/>
    <property type="project" value="InterPro"/>
</dbReference>
<comment type="similarity">
    <text evidence="2 9">Belongs to the class-II pyridoxal-phosphate-dependent aminotransferase family. Histidinol-phosphate aminotransferase subfamily.</text>
</comment>